<dbReference type="KEGG" id="bsol:FSW04_22780"/>
<keyword evidence="2" id="KW-1185">Reference proteome</keyword>
<dbReference type="Gene3D" id="2.60.120.1140">
    <property type="entry name" value="Protein of unknown function DUF192"/>
    <property type="match status" value="1"/>
</dbReference>
<organism evidence="1 2">
    <name type="scientific">Baekduia soli</name>
    <dbReference type="NCBI Taxonomy" id="496014"/>
    <lineage>
        <taxon>Bacteria</taxon>
        <taxon>Bacillati</taxon>
        <taxon>Actinomycetota</taxon>
        <taxon>Thermoleophilia</taxon>
        <taxon>Solirubrobacterales</taxon>
        <taxon>Baekduiaceae</taxon>
        <taxon>Baekduia</taxon>
    </lineage>
</organism>
<dbReference type="OrthoDB" id="3177228at2"/>
<dbReference type="InterPro" id="IPR038695">
    <property type="entry name" value="Saro_0823-like_sf"/>
</dbReference>
<evidence type="ECO:0000313" key="1">
    <source>
        <dbReference type="EMBL" id="QEC50118.1"/>
    </source>
</evidence>
<name>A0A5B8UBB7_9ACTN</name>
<sequence>MDLPIVVADTPGRRLRGLLGHRRPPPYALRLEGCRCVHTFGMRFALDLHWLDASGAVIRVDRGVGPGRVRACLRARAIVEVPCDPP</sequence>
<evidence type="ECO:0000313" key="2">
    <source>
        <dbReference type="Proteomes" id="UP000321805"/>
    </source>
</evidence>
<reference evidence="1 2" key="1">
    <citation type="journal article" date="2018" name="J. Microbiol.">
        <title>Baekduia soli gen. nov., sp. nov., a novel bacterium isolated from the soil of Baekdu Mountain and proposal of a novel family name, Baekduiaceae fam. nov.</title>
        <authorList>
            <person name="An D.S."/>
            <person name="Siddiqi M.Z."/>
            <person name="Kim K.H."/>
            <person name="Yu H.S."/>
            <person name="Im W.T."/>
        </authorList>
    </citation>
    <scope>NUCLEOTIDE SEQUENCE [LARGE SCALE GENOMIC DNA]</scope>
    <source>
        <strain evidence="1 2">BR7-21</strain>
    </source>
</reference>
<protein>
    <submittedName>
        <fullName evidence="1">DUF192 domain-containing protein</fullName>
    </submittedName>
</protein>
<gene>
    <name evidence="1" type="ORF">FSW04_22780</name>
</gene>
<proteinExistence type="predicted"/>
<dbReference type="RefSeq" id="WP_146922481.1">
    <property type="nucleotide sequence ID" value="NZ_CP042430.1"/>
</dbReference>
<dbReference type="AlphaFoldDB" id="A0A5B8UBB7"/>
<dbReference type="Proteomes" id="UP000321805">
    <property type="component" value="Chromosome"/>
</dbReference>
<accession>A0A5B8UBB7</accession>
<dbReference type="EMBL" id="CP042430">
    <property type="protein sequence ID" value="QEC50118.1"/>
    <property type="molecule type" value="Genomic_DNA"/>
</dbReference>